<sequence>MMEVKRPDYDQERVLWTPPPFTITVGSNPHMLISFTILLFLGVLLTILVYQFVFLTVPIKQKNSLKKGLIDVVHAQLLWSATVKEKNKKIKQ</sequence>
<dbReference type="EMBL" id="JAQIZT010000010">
    <property type="protein sequence ID" value="KAJ6981627.1"/>
    <property type="molecule type" value="Genomic_DNA"/>
</dbReference>
<keyword evidence="1" id="KW-1133">Transmembrane helix</keyword>
<protein>
    <submittedName>
        <fullName evidence="2">Uncharacterized protein</fullName>
    </submittedName>
</protein>
<accession>A0AAD6MA97</accession>
<dbReference type="Proteomes" id="UP001164929">
    <property type="component" value="Chromosome 10"/>
</dbReference>
<keyword evidence="3" id="KW-1185">Reference proteome</keyword>
<name>A0AAD6MA97_9ROSI</name>
<evidence type="ECO:0000313" key="2">
    <source>
        <dbReference type="EMBL" id="KAJ6981627.1"/>
    </source>
</evidence>
<comment type="caution">
    <text evidence="2">The sequence shown here is derived from an EMBL/GenBank/DDBJ whole genome shotgun (WGS) entry which is preliminary data.</text>
</comment>
<dbReference type="AlphaFoldDB" id="A0AAD6MA97"/>
<proteinExistence type="predicted"/>
<gene>
    <name evidence="2" type="ORF">NC653_024890</name>
</gene>
<feature type="transmembrane region" description="Helical" evidence="1">
    <location>
        <begin position="31"/>
        <end position="57"/>
    </location>
</feature>
<keyword evidence="1" id="KW-0812">Transmembrane</keyword>
<organism evidence="2 3">
    <name type="scientific">Populus alba x Populus x berolinensis</name>
    <dbReference type="NCBI Taxonomy" id="444605"/>
    <lineage>
        <taxon>Eukaryota</taxon>
        <taxon>Viridiplantae</taxon>
        <taxon>Streptophyta</taxon>
        <taxon>Embryophyta</taxon>
        <taxon>Tracheophyta</taxon>
        <taxon>Spermatophyta</taxon>
        <taxon>Magnoliopsida</taxon>
        <taxon>eudicotyledons</taxon>
        <taxon>Gunneridae</taxon>
        <taxon>Pentapetalae</taxon>
        <taxon>rosids</taxon>
        <taxon>fabids</taxon>
        <taxon>Malpighiales</taxon>
        <taxon>Salicaceae</taxon>
        <taxon>Saliceae</taxon>
        <taxon>Populus</taxon>
    </lineage>
</organism>
<evidence type="ECO:0000256" key="1">
    <source>
        <dbReference type="SAM" id="Phobius"/>
    </source>
</evidence>
<reference evidence="2" key="1">
    <citation type="journal article" date="2023" name="Mol. Ecol. Resour.">
        <title>Chromosome-level genome assembly of a triploid poplar Populus alba 'Berolinensis'.</title>
        <authorList>
            <person name="Chen S."/>
            <person name="Yu Y."/>
            <person name="Wang X."/>
            <person name="Wang S."/>
            <person name="Zhang T."/>
            <person name="Zhou Y."/>
            <person name="He R."/>
            <person name="Meng N."/>
            <person name="Wang Y."/>
            <person name="Liu W."/>
            <person name="Liu Z."/>
            <person name="Liu J."/>
            <person name="Guo Q."/>
            <person name="Huang H."/>
            <person name="Sederoff R.R."/>
            <person name="Wang G."/>
            <person name="Qu G."/>
            <person name="Chen S."/>
        </authorList>
    </citation>
    <scope>NUCLEOTIDE SEQUENCE</scope>
    <source>
        <strain evidence="2">SC-2020</strain>
    </source>
</reference>
<evidence type="ECO:0000313" key="3">
    <source>
        <dbReference type="Proteomes" id="UP001164929"/>
    </source>
</evidence>
<keyword evidence="1" id="KW-0472">Membrane</keyword>